<protein>
    <submittedName>
        <fullName evidence="1">Uncharacterized protein</fullName>
    </submittedName>
</protein>
<sequence length="337" mass="37992">MNIAYLLIITLLFLYSKKTLTNVLIYLVALLMSYYISDTSEHFTTSNEAVQNIASIYNSNQLTVGNANVTNTLTTNSAIITSANISDSLTAKSIKCNSASVNGNISVVSPDSDIYSLGFDRKDEDGRANSWRLWHMNKGYGQNDLQIWQYKEGTDGKSCGSTAGGFCGVRMSIKGNGDVMAHNDLYALQNMSVNGNFIRYAPIYRKHDVAGYLRVLANGYKVPLYYGWNILWANTDIIRKIRLFAGSQGKINYANIDTRQGDNDDWRARYFVLFPGYTARFFYFFTPSDDANDFFQTGEYEWERGRTGPNANANVHVIYVGLVEEPPIAERRPVRTW</sequence>
<proteinExistence type="predicted"/>
<organism evidence="1">
    <name type="scientific">viral metagenome</name>
    <dbReference type="NCBI Taxonomy" id="1070528"/>
    <lineage>
        <taxon>unclassified sequences</taxon>
        <taxon>metagenomes</taxon>
        <taxon>organismal metagenomes</taxon>
    </lineage>
</organism>
<evidence type="ECO:0000313" key="1">
    <source>
        <dbReference type="EMBL" id="QHT25791.1"/>
    </source>
</evidence>
<accession>A0A6C0EAZ8</accession>
<dbReference type="AlphaFoldDB" id="A0A6C0EAZ8"/>
<dbReference type="EMBL" id="MN739775">
    <property type="protein sequence ID" value="QHT25791.1"/>
    <property type="molecule type" value="Genomic_DNA"/>
</dbReference>
<reference evidence="1" key="1">
    <citation type="journal article" date="2020" name="Nature">
        <title>Giant virus diversity and host interactions through global metagenomics.</title>
        <authorList>
            <person name="Schulz F."/>
            <person name="Roux S."/>
            <person name="Paez-Espino D."/>
            <person name="Jungbluth S."/>
            <person name="Walsh D.A."/>
            <person name="Denef V.J."/>
            <person name="McMahon K.D."/>
            <person name="Konstantinidis K.T."/>
            <person name="Eloe-Fadrosh E.A."/>
            <person name="Kyrpides N.C."/>
            <person name="Woyke T."/>
        </authorList>
    </citation>
    <scope>NUCLEOTIDE SEQUENCE</scope>
    <source>
        <strain evidence="1">GVMAG-M-3300023179-27</strain>
    </source>
</reference>
<name>A0A6C0EAZ8_9ZZZZ</name>